<dbReference type="InterPro" id="IPR011701">
    <property type="entry name" value="MFS"/>
</dbReference>
<evidence type="ECO:0000256" key="1">
    <source>
        <dbReference type="ARBA" id="ARBA00004141"/>
    </source>
</evidence>
<gene>
    <name evidence="7" type="ORF">BQ2448_5466</name>
</gene>
<feature type="transmembrane region" description="Helical" evidence="6">
    <location>
        <begin position="202"/>
        <end position="222"/>
    </location>
</feature>
<evidence type="ECO:0000256" key="3">
    <source>
        <dbReference type="ARBA" id="ARBA00022692"/>
    </source>
</evidence>
<dbReference type="STRING" id="269621.A0A238F490"/>
<feature type="transmembrane region" description="Helical" evidence="6">
    <location>
        <begin position="362"/>
        <end position="378"/>
    </location>
</feature>
<reference evidence="8" key="1">
    <citation type="submission" date="2016-09" db="EMBL/GenBank/DDBJ databases">
        <authorList>
            <person name="Jeantristanb JTB J.-T."/>
            <person name="Ricardo R."/>
        </authorList>
    </citation>
    <scope>NUCLEOTIDE SEQUENCE [LARGE SCALE GENOMIC DNA]</scope>
</reference>
<proteinExistence type="predicted"/>
<evidence type="ECO:0000313" key="7">
    <source>
        <dbReference type="EMBL" id="SCV67855.1"/>
    </source>
</evidence>
<feature type="transmembrane region" description="Helical" evidence="6">
    <location>
        <begin position="328"/>
        <end position="350"/>
    </location>
</feature>
<accession>A0A238F490</accession>
<dbReference type="PANTHER" id="PTHR43791">
    <property type="entry name" value="PERMEASE-RELATED"/>
    <property type="match status" value="1"/>
</dbReference>
<dbReference type="InterPro" id="IPR036259">
    <property type="entry name" value="MFS_trans_sf"/>
</dbReference>
<dbReference type="Proteomes" id="UP000198372">
    <property type="component" value="Unassembled WGS sequence"/>
</dbReference>
<dbReference type="SUPFAM" id="SSF103473">
    <property type="entry name" value="MFS general substrate transporter"/>
    <property type="match status" value="1"/>
</dbReference>
<name>A0A238F490_9BASI</name>
<dbReference type="GO" id="GO:0016020">
    <property type="term" value="C:membrane"/>
    <property type="evidence" value="ECO:0007669"/>
    <property type="project" value="UniProtKB-SubCell"/>
</dbReference>
<keyword evidence="3 6" id="KW-0812">Transmembrane</keyword>
<evidence type="ECO:0000256" key="6">
    <source>
        <dbReference type="SAM" id="Phobius"/>
    </source>
</evidence>
<evidence type="ECO:0000313" key="8">
    <source>
        <dbReference type="Proteomes" id="UP000198372"/>
    </source>
</evidence>
<evidence type="ECO:0000256" key="4">
    <source>
        <dbReference type="ARBA" id="ARBA00022989"/>
    </source>
</evidence>
<comment type="subcellular location">
    <subcellularLocation>
        <location evidence="1">Membrane</location>
        <topology evidence="1">Multi-pass membrane protein</topology>
    </subcellularLocation>
</comment>
<evidence type="ECO:0000256" key="5">
    <source>
        <dbReference type="ARBA" id="ARBA00023136"/>
    </source>
</evidence>
<evidence type="ECO:0000256" key="2">
    <source>
        <dbReference type="ARBA" id="ARBA00022448"/>
    </source>
</evidence>
<dbReference type="Gene3D" id="1.20.1250.20">
    <property type="entry name" value="MFS general substrate transporter like domains"/>
    <property type="match status" value="2"/>
</dbReference>
<organism evidence="7 8">
    <name type="scientific">Microbotryum intermedium</name>
    <dbReference type="NCBI Taxonomy" id="269621"/>
    <lineage>
        <taxon>Eukaryota</taxon>
        <taxon>Fungi</taxon>
        <taxon>Dikarya</taxon>
        <taxon>Basidiomycota</taxon>
        <taxon>Pucciniomycotina</taxon>
        <taxon>Microbotryomycetes</taxon>
        <taxon>Microbotryales</taxon>
        <taxon>Microbotryaceae</taxon>
        <taxon>Microbotryum</taxon>
    </lineage>
</organism>
<feature type="transmembrane region" description="Helical" evidence="6">
    <location>
        <begin position="488"/>
        <end position="509"/>
    </location>
</feature>
<keyword evidence="2" id="KW-0813">Transport</keyword>
<feature type="transmembrane region" description="Helical" evidence="6">
    <location>
        <begin position="421"/>
        <end position="444"/>
    </location>
</feature>
<dbReference type="AlphaFoldDB" id="A0A238F490"/>
<dbReference type="OrthoDB" id="2985014at2759"/>
<feature type="transmembrane region" description="Helical" evidence="6">
    <location>
        <begin position="171"/>
        <end position="190"/>
    </location>
</feature>
<feature type="transmembrane region" description="Helical" evidence="6">
    <location>
        <begin position="456"/>
        <end position="476"/>
    </location>
</feature>
<keyword evidence="8" id="KW-1185">Reference proteome</keyword>
<keyword evidence="4 6" id="KW-1133">Transmembrane helix</keyword>
<keyword evidence="5 6" id="KW-0472">Membrane</keyword>
<dbReference type="FunFam" id="1.20.1250.20:FF:000013">
    <property type="entry name" value="MFS general substrate transporter"/>
    <property type="match status" value="1"/>
</dbReference>
<feature type="transmembrane region" description="Helical" evidence="6">
    <location>
        <begin position="390"/>
        <end position="409"/>
    </location>
</feature>
<protein>
    <submittedName>
        <fullName evidence="7">BQ2448_5466 protein</fullName>
    </submittedName>
</protein>
<dbReference type="GO" id="GO:0022857">
    <property type="term" value="F:transmembrane transporter activity"/>
    <property type="evidence" value="ECO:0007669"/>
    <property type="project" value="InterPro"/>
</dbReference>
<sequence>MDERELGMRRLELESPPPIFDFSNTAPDKEAQVDSLGEYQIQTHACPLDTILRLRTARAIAEKRLVRKQDAVILPMAILLYLASHLDRGNLGSARLQGLEQQVLNNSDTKYSIALSCFFITYIVFSIPGTLLAKAINPSTSISIGALIWSIAATCQAAAKTPGGLYTTRLFVGLGEAMFGQVVAFHLSLWYTKPELSKRVSLVLSGGAVAGAFSGLIAYGIGRLGDTAIQPWRILFLMLVRPRHSHAHFLYAYFGGTSAPSEGLPSVMLAIVVFFCFPSRPSTSQFLTESERALSRARMNDQSTYEASNGIKWAGVHRALVDWKTYTFAIMYSCMNLTLGSVAGFLPTIIRDLGYTSTDAQLWTIPPYLVALVTTFALSSVSDRTQSRGIPVAVVFTIGMIGWSLLLGTPATDASNTQFELRYVGCICVVTAAYGAIPLIIAWVTANTGSESQRAIGLGMLNTIGQCLSIVAAFAFPSRQGPEYHEGVLLNVVFQGLGFTIAVFLTVFFRMENRRRDTIEGTPRTGVTLNTVQELDLAPGFRYTV</sequence>
<feature type="transmembrane region" description="Helical" evidence="6">
    <location>
        <begin position="250"/>
        <end position="277"/>
    </location>
</feature>
<feature type="transmembrane region" description="Helical" evidence="6">
    <location>
        <begin position="111"/>
        <end position="133"/>
    </location>
</feature>
<dbReference type="PANTHER" id="PTHR43791:SF36">
    <property type="entry name" value="TRANSPORTER, PUTATIVE (AFU_ORTHOLOGUE AFUA_6G08340)-RELATED"/>
    <property type="match status" value="1"/>
</dbReference>
<dbReference type="EMBL" id="FMSP01000002">
    <property type="protein sequence ID" value="SCV67855.1"/>
    <property type="molecule type" value="Genomic_DNA"/>
</dbReference>
<dbReference type="Pfam" id="PF07690">
    <property type="entry name" value="MFS_1"/>
    <property type="match status" value="1"/>
</dbReference>